<comment type="function">
    <text evidence="8">Reversible hydration of carbon dioxide.</text>
</comment>
<dbReference type="InterPro" id="IPR036874">
    <property type="entry name" value="Carbonic_anhydrase_sf"/>
</dbReference>
<gene>
    <name evidence="9" type="primary">can-2</name>
    <name evidence="9" type="ORF">GCM10007350_33530</name>
</gene>
<evidence type="ECO:0000256" key="7">
    <source>
        <dbReference type="ARBA" id="ARBA00048348"/>
    </source>
</evidence>
<evidence type="ECO:0000256" key="4">
    <source>
        <dbReference type="ARBA" id="ARBA00022723"/>
    </source>
</evidence>
<comment type="catalytic activity">
    <reaction evidence="7 8">
        <text>hydrogencarbonate + H(+) = CO2 + H2O</text>
        <dbReference type="Rhea" id="RHEA:10748"/>
        <dbReference type="ChEBI" id="CHEBI:15377"/>
        <dbReference type="ChEBI" id="CHEBI:15378"/>
        <dbReference type="ChEBI" id="CHEBI:16526"/>
        <dbReference type="ChEBI" id="CHEBI:17544"/>
        <dbReference type="EC" id="4.2.1.1"/>
    </reaction>
</comment>
<dbReference type="Gene3D" id="3.40.1050.10">
    <property type="entry name" value="Carbonic anhydrase"/>
    <property type="match status" value="1"/>
</dbReference>
<keyword evidence="10" id="KW-1185">Reference proteome</keyword>
<evidence type="ECO:0000256" key="8">
    <source>
        <dbReference type="RuleBase" id="RU003956"/>
    </source>
</evidence>
<accession>A0ABQ3H3Y2</accession>
<dbReference type="EC" id="4.2.1.1" evidence="3 8"/>
<dbReference type="CDD" id="cd00884">
    <property type="entry name" value="beta_CA_cladeB"/>
    <property type="match status" value="1"/>
</dbReference>
<dbReference type="Proteomes" id="UP000604737">
    <property type="component" value="Unassembled WGS sequence"/>
</dbReference>
<organism evidence="9 10">
    <name type="scientific">Jeongeupia chitinilytica</name>
    <dbReference type="NCBI Taxonomy" id="1041641"/>
    <lineage>
        <taxon>Bacteria</taxon>
        <taxon>Pseudomonadati</taxon>
        <taxon>Pseudomonadota</taxon>
        <taxon>Betaproteobacteria</taxon>
        <taxon>Neisseriales</taxon>
        <taxon>Chitinibacteraceae</taxon>
        <taxon>Jeongeupia</taxon>
    </lineage>
</organism>
<keyword evidence="6 8" id="KW-0456">Lyase</keyword>
<comment type="similarity">
    <text evidence="2 8">Belongs to the beta-class carbonic anhydrase family.</text>
</comment>
<evidence type="ECO:0000256" key="6">
    <source>
        <dbReference type="ARBA" id="ARBA00023239"/>
    </source>
</evidence>
<dbReference type="PANTHER" id="PTHR11002:SF76">
    <property type="entry name" value="CARBONIC ANHYDRASE"/>
    <property type="match status" value="1"/>
</dbReference>
<protein>
    <recommendedName>
        <fullName evidence="3 8">Carbonic anhydrase</fullName>
        <ecNumber evidence="3 8">4.2.1.1</ecNumber>
    </recommendedName>
    <alternativeName>
        <fullName evidence="8">Carbonate dehydratase</fullName>
    </alternativeName>
</protein>
<dbReference type="SUPFAM" id="SSF53056">
    <property type="entry name" value="beta-carbonic anhydrase, cab"/>
    <property type="match status" value="1"/>
</dbReference>
<dbReference type="InterPro" id="IPR015892">
    <property type="entry name" value="Carbonic_anhydrase_CS"/>
</dbReference>
<dbReference type="InterPro" id="IPR001765">
    <property type="entry name" value="Carbonic_anhydrase"/>
</dbReference>
<dbReference type="PROSITE" id="PS00705">
    <property type="entry name" value="PROK_CO2_ANHYDRASE_2"/>
    <property type="match status" value="1"/>
</dbReference>
<dbReference type="PROSITE" id="PS00704">
    <property type="entry name" value="PROK_CO2_ANHYDRASE_1"/>
    <property type="match status" value="1"/>
</dbReference>
<evidence type="ECO:0000256" key="5">
    <source>
        <dbReference type="ARBA" id="ARBA00022833"/>
    </source>
</evidence>
<evidence type="ECO:0000256" key="2">
    <source>
        <dbReference type="ARBA" id="ARBA00006217"/>
    </source>
</evidence>
<evidence type="ECO:0000313" key="9">
    <source>
        <dbReference type="EMBL" id="GHD68389.1"/>
    </source>
</evidence>
<dbReference type="RefSeq" id="WP_189462089.1">
    <property type="nucleotide sequence ID" value="NZ_BMYO01000010.1"/>
</dbReference>
<dbReference type="PANTHER" id="PTHR11002">
    <property type="entry name" value="CARBONIC ANHYDRASE"/>
    <property type="match status" value="1"/>
</dbReference>
<evidence type="ECO:0000256" key="3">
    <source>
        <dbReference type="ARBA" id="ARBA00012925"/>
    </source>
</evidence>
<dbReference type="EMBL" id="BMYO01000010">
    <property type="protein sequence ID" value="GHD68389.1"/>
    <property type="molecule type" value="Genomic_DNA"/>
</dbReference>
<evidence type="ECO:0000256" key="1">
    <source>
        <dbReference type="ARBA" id="ARBA00001947"/>
    </source>
</evidence>
<name>A0ABQ3H3Y2_9NEIS</name>
<reference evidence="10" key="1">
    <citation type="journal article" date="2019" name="Int. J. Syst. Evol. Microbiol.">
        <title>The Global Catalogue of Microorganisms (GCM) 10K type strain sequencing project: providing services to taxonomists for standard genome sequencing and annotation.</title>
        <authorList>
            <consortium name="The Broad Institute Genomics Platform"/>
            <consortium name="The Broad Institute Genome Sequencing Center for Infectious Disease"/>
            <person name="Wu L."/>
            <person name="Ma J."/>
        </authorList>
    </citation>
    <scope>NUCLEOTIDE SEQUENCE [LARGE SCALE GENOMIC DNA]</scope>
    <source>
        <strain evidence="10">KCTC 23701</strain>
    </source>
</reference>
<dbReference type="SMART" id="SM00947">
    <property type="entry name" value="Pro_CA"/>
    <property type="match status" value="1"/>
</dbReference>
<comment type="caution">
    <text evidence="9">The sequence shown here is derived from an EMBL/GenBank/DDBJ whole genome shotgun (WGS) entry which is preliminary data.</text>
</comment>
<proteinExistence type="inferred from homology"/>
<sequence>MKDIEKFIGGFRRFQHKYFGEDTRLFESLKRRQKPKTLLIGCSDSRVDPAILTDCDPGDLFVVRNVANLVPPFETGGQYHGVSAAIEYAVKSLKVRQIVVMGHSACGGIGALMAGDDASNETDFIGSWVSIANPAKQQVLAELDYKSPEAQVRACELAAIIVSLDNLMSFPFVAERVAAGELALIGWYFDIQQGALFQFNPDVNAFEAVVEAPDNGVTAE</sequence>
<evidence type="ECO:0000313" key="10">
    <source>
        <dbReference type="Proteomes" id="UP000604737"/>
    </source>
</evidence>
<comment type="cofactor">
    <cofactor evidence="1">
        <name>Zn(2+)</name>
        <dbReference type="ChEBI" id="CHEBI:29105"/>
    </cofactor>
</comment>
<keyword evidence="4" id="KW-0479">Metal-binding</keyword>
<keyword evidence="5 8" id="KW-0862">Zinc</keyword>
<dbReference type="InterPro" id="IPR045066">
    <property type="entry name" value="Beta_CA_cladeB"/>
</dbReference>
<dbReference type="Pfam" id="PF00484">
    <property type="entry name" value="Pro_CA"/>
    <property type="match status" value="1"/>
</dbReference>